<feature type="region of interest" description="Disordered" evidence="6">
    <location>
        <begin position="350"/>
        <end position="376"/>
    </location>
</feature>
<evidence type="ECO:0000256" key="7">
    <source>
        <dbReference type="SAM" id="Phobius"/>
    </source>
</evidence>
<dbReference type="EMBL" id="CP012670">
    <property type="protein sequence ID" value="AUX22538.1"/>
    <property type="molecule type" value="Genomic_DNA"/>
</dbReference>
<evidence type="ECO:0000256" key="4">
    <source>
        <dbReference type="ARBA" id="ARBA00022989"/>
    </source>
</evidence>
<dbReference type="GO" id="GO:0055085">
    <property type="term" value="P:transmembrane transport"/>
    <property type="evidence" value="ECO:0007669"/>
    <property type="project" value="TreeGrafter"/>
</dbReference>
<feature type="transmembrane region" description="Helical" evidence="7">
    <location>
        <begin position="310"/>
        <end position="334"/>
    </location>
</feature>
<dbReference type="RefSeq" id="WP_165373214.1">
    <property type="nucleotide sequence ID" value="NZ_CP012670.1"/>
</dbReference>
<feature type="transmembrane region" description="Helical" evidence="7">
    <location>
        <begin position="212"/>
        <end position="231"/>
    </location>
</feature>
<dbReference type="Pfam" id="PF01594">
    <property type="entry name" value="AI-2E_transport"/>
    <property type="match status" value="1"/>
</dbReference>
<comment type="subcellular location">
    <subcellularLocation>
        <location evidence="1">Membrane</location>
        <topology evidence="1">Multi-pass membrane protein</topology>
    </subcellularLocation>
</comment>
<keyword evidence="4 7" id="KW-1133">Transmembrane helix</keyword>
<evidence type="ECO:0000256" key="3">
    <source>
        <dbReference type="ARBA" id="ARBA00022692"/>
    </source>
</evidence>
<evidence type="ECO:0000256" key="5">
    <source>
        <dbReference type="ARBA" id="ARBA00023136"/>
    </source>
</evidence>
<evidence type="ECO:0000313" key="8">
    <source>
        <dbReference type="EMBL" id="AUX22538.1"/>
    </source>
</evidence>
<dbReference type="PANTHER" id="PTHR21716:SF62">
    <property type="entry name" value="TRANSPORT PROTEIN YDBI-RELATED"/>
    <property type="match status" value="1"/>
</dbReference>
<keyword evidence="3 7" id="KW-0812">Transmembrane</keyword>
<evidence type="ECO:0000313" key="9">
    <source>
        <dbReference type="Proteomes" id="UP000295781"/>
    </source>
</evidence>
<evidence type="ECO:0008006" key="10">
    <source>
        <dbReference type="Google" id="ProtNLM"/>
    </source>
</evidence>
<feature type="transmembrane region" description="Helical" evidence="7">
    <location>
        <begin position="271"/>
        <end position="290"/>
    </location>
</feature>
<reference evidence="8 9" key="1">
    <citation type="submission" date="2015-09" db="EMBL/GenBank/DDBJ databases">
        <title>Sorangium comparison.</title>
        <authorList>
            <person name="Zaburannyi N."/>
            <person name="Bunk B."/>
            <person name="Overmann J."/>
            <person name="Mueller R."/>
        </authorList>
    </citation>
    <scope>NUCLEOTIDE SEQUENCE [LARGE SCALE GENOMIC DNA]</scope>
    <source>
        <strain evidence="8 9">So ceGT47</strain>
    </source>
</reference>
<keyword evidence="5 7" id="KW-0472">Membrane</keyword>
<organism evidence="8 9">
    <name type="scientific">Sorangium cellulosum</name>
    <name type="common">Polyangium cellulosum</name>
    <dbReference type="NCBI Taxonomy" id="56"/>
    <lineage>
        <taxon>Bacteria</taxon>
        <taxon>Pseudomonadati</taxon>
        <taxon>Myxococcota</taxon>
        <taxon>Polyangia</taxon>
        <taxon>Polyangiales</taxon>
        <taxon>Polyangiaceae</taxon>
        <taxon>Sorangium</taxon>
    </lineage>
</organism>
<name>A0A4P2Q0U3_SORCE</name>
<feature type="transmembrane region" description="Helical" evidence="7">
    <location>
        <begin position="73"/>
        <end position="92"/>
    </location>
</feature>
<feature type="transmembrane region" description="Helical" evidence="7">
    <location>
        <begin position="149"/>
        <end position="172"/>
    </location>
</feature>
<feature type="transmembrane region" description="Helical" evidence="7">
    <location>
        <begin position="237"/>
        <end position="264"/>
    </location>
</feature>
<dbReference type="AlphaFoldDB" id="A0A4P2Q0U3"/>
<feature type="transmembrane region" description="Helical" evidence="7">
    <location>
        <begin position="40"/>
        <end position="61"/>
    </location>
</feature>
<dbReference type="PANTHER" id="PTHR21716">
    <property type="entry name" value="TRANSMEMBRANE PROTEIN"/>
    <property type="match status" value="1"/>
</dbReference>
<dbReference type="GO" id="GO:0016020">
    <property type="term" value="C:membrane"/>
    <property type="evidence" value="ECO:0007669"/>
    <property type="project" value="UniProtKB-SubCell"/>
</dbReference>
<dbReference type="InterPro" id="IPR002549">
    <property type="entry name" value="AI-2E-like"/>
</dbReference>
<comment type="similarity">
    <text evidence="2">Belongs to the autoinducer-2 exporter (AI-2E) (TC 2.A.86) family.</text>
</comment>
<evidence type="ECO:0000256" key="6">
    <source>
        <dbReference type="SAM" id="MobiDB-lite"/>
    </source>
</evidence>
<dbReference type="Proteomes" id="UP000295781">
    <property type="component" value="Chromosome"/>
</dbReference>
<proteinExistence type="inferred from homology"/>
<feature type="transmembrane region" description="Helical" evidence="7">
    <location>
        <begin position="17"/>
        <end position="34"/>
    </location>
</feature>
<sequence>MDAEEQGLERARASSRAIVAIATVLVLGLLFWVLGAVFDVVALLFAGVLLAVFLCGIAGWLSRRTRLRRGWALGITVVALAAVVAVSVWLIAPSLAAQVDELAQRLPQAARRITEHVERYAWGRKLVERLSEVQGLPHAREALLGATRLLSTTLGAVTGAIVVLFVGLFLAAEPAAYRRGLLRLAPVARRARAAAVLDDLGHILRRWLLGRLLSMAVVGVMTWIGLALLGIRLALSLAVLAATLAFVPYIGPVLALLPAALLGLLQGPAMAGYVVALYLGVQLVESYLITPLIQRSTVALPPGLILATQVLMGALTGGLGVVLATPMLAALVVLTNRVYVEGVLGDTSARQGEDAPLPGIPERPSKGAMNEGRSAS</sequence>
<evidence type="ECO:0000256" key="2">
    <source>
        <dbReference type="ARBA" id="ARBA00009773"/>
    </source>
</evidence>
<protein>
    <recommendedName>
        <fullName evidence="10">Permease</fullName>
    </recommendedName>
</protein>
<accession>A0A4P2Q0U3</accession>
<evidence type="ECO:0000256" key="1">
    <source>
        <dbReference type="ARBA" id="ARBA00004141"/>
    </source>
</evidence>
<gene>
    <name evidence="8" type="ORF">SOCEGT47_030410</name>
</gene>